<name>A0A8T0VNQ5_PANVG</name>
<reference evidence="2" key="1">
    <citation type="submission" date="2020-05" db="EMBL/GenBank/DDBJ databases">
        <title>WGS assembly of Panicum virgatum.</title>
        <authorList>
            <person name="Lovell J.T."/>
            <person name="Jenkins J."/>
            <person name="Shu S."/>
            <person name="Juenger T.E."/>
            <person name="Schmutz J."/>
        </authorList>
    </citation>
    <scope>NUCLEOTIDE SEQUENCE</scope>
    <source>
        <strain evidence="2">AP13</strain>
    </source>
</reference>
<accession>A0A8T0VNQ5</accession>
<evidence type="ECO:0000313" key="3">
    <source>
        <dbReference type="Proteomes" id="UP000823388"/>
    </source>
</evidence>
<dbReference type="AlphaFoldDB" id="A0A8T0VNQ5"/>
<dbReference type="EMBL" id="CM029040">
    <property type="protein sequence ID" value="KAG2634153.1"/>
    <property type="molecule type" value="Genomic_DNA"/>
</dbReference>
<feature type="compositionally biased region" description="Low complexity" evidence="1">
    <location>
        <begin position="19"/>
        <end position="31"/>
    </location>
</feature>
<organism evidence="2 3">
    <name type="scientific">Panicum virgatum</name>
    <name type="common">Blackwell switchgrass</name>
    <dbReference type="NCBI Taxonomy" id="38727"/>
    <lineage>
        <taxon>Eukaryota</taxon>
        <taxon>Viridiplantae</taxon>
        <taxon>Streptophyta</taxon>
        <taxon>Embryophyta</taxon>
        <taxon>Tracheophyta</taxon>
        <taxon>Spermatophyta</taxon>
        <taxon>Magnoliopsida</taxon>
        <taxon>Liliopsida</taxon>
        <taxon>Poales</taxon>
        <taxon>Poaceae</taxon>
        <taxon>PACMAD clade</taxon>
        <taxon>Panicoideae</taxon>
        <taxon>Panicodae</taxon>
        <taxon>Paniceae</taxon>
        <taxon>Panicinae</taxon>
        <taxon>Panicum</taxon>
        <taxon>Panicum sect. Hiantes</taxon>
    </lineage>
</organism>
<keyword evidence="3" id="KW-1185">Reference proteome</keyword>
<comment type="caution">
    <text evidence="2">The sequence shown here is derived from an EMBL/GenBank/DDBJ whole genome shotgun (WGS) entry which is preliminary data.</text>
</comment>
<gene>
    <name evidence="2" type="ORF">PVAP13_2NG162900</name>
</gene>
<evidence type="ECO:0000313" key="2">
    <source>
        <dbReference type="EMBL" id="KAG2634153.1"/>
    </source>
</evidence>
<dbReference type="Proteomes" id="UP000823388">
    <property type="component" value="Chromosome 2N"/>
</dbReference>
<proteinExistence type="predicted"/>
<sequence length="184" mass="20000">MSPIPSCGRAPLFPGRSTAAAGSHGGHASPGRQGPTQLRVPRLAARRHGFALRVVAFDAAGPIKHHHDDRFDKMTPLRRSRLPPARAPPSASSTCTGCRRPISGGVSAMDVWFSSLCKSTLQQLDLILPSRQIKERSSRAVKMKIEMQKASVDDSEQLLSGFKGVTPDRFRRSMESGKKIPFCS</sequence>
<protein>
    <submittedName>
        <fullName evidence="2">Uncharacterized protein</fullName>
    </submittedName>
</protein>
<feature type="region of interest" description="Disordered" evidence="1">
    <location>
        <begin position="1"/>
        <end position="36"/>
    </location>
</feature>
<evidence type="ECO:0000256" key="1">
    <source>
        <dbReference type="SAM" id="MobiDB-lite"/>
    </source>
</evidence>